<evidence type="ECO:0000256" key="4">
    <source>
        <dbReference type="SAM" id="Phobius"/>
    </source>
</evidence>
<dbReference type="InterPro" id="IPR036465">
    <property type="entry name" value="vWFA_dom_sf"/>
</dbReference>
<feature type="compositionally biased region" description="Basic and acidic residues" evidence="3">
    <location>
        <begin position="115"/>
        <end position="126"/>
    </location>
</feature>
<reference evidence="6" key="1">
    <citation type="journal article" date="2010" name="Science">
        <title>Plasticity of animal genome architecture unmasked by rapid evolution of a pelagic tunicate.</title>
        <authorList>
            <person name="Denoeud F."/>
            <person name="Henriet S."/>
            <person name="Mungpakdee S."/>
            <person name="Aury J.M."/>
            <person name="Da Silva C."/>
            <person name="Brinkmann H."/>
            <person name="Mikhaleva J."/>
            <person name="Olsen L.C."/>
            <person name="Jubin C."/>
            <person name="Canestro C."/>
            <person name="Bouquet J.M."/>
            <person name="Danks G."/>
            <person name="Poulain J."/>
            <person name="Campsteijn C."/>
            <person name="Adamski M."/>
            <person name="Cross I."/>
            <person name="Yadetie F."/>
            <person name="Muffato M."/>
            <person name="Louis A."/>
            <person name="Butcher S."/>
            <person name="Tsagkogeorga G."/>
            <person name="Konrad A."/>
            <person name="Singh S."/>
            <person name="Jensen M.F."/>
            <person name="Cong E.H."/>
            <person name="Eikeseth-Otteraa H."/>
            <person name="Noel B."/>
            <person name="Anthouard V."/>
            <person name="Porcel B.M."/>
            <person name="Kachouri-Lafond R."/>
            <person name="Nishino A."/>
            <person name="Ugolini M."/>
            <person name="Chourrout P."/>
            <person name="Nishida H."/>
            <person name="Aasland R."/>
            <person name="Huzurbazar S."/>
            <person name="Westhof E."/>
            <person name="Delsuc F."/>
            <person name="Lehrach H."/>
            <person name="Reinhardt R."/>
            <person name="Weissenbach J."/>
            <person name="Roy S.W."/>
            <person name="Artiguenave F."/>
            <person name="Postlethwait J.H."/>
            <person name="Manak J.R."/>
            <person name="Thompson E.M."/>
            <person name="Jaillon O."/>
            <person name="Du Pasquier L."/>
            <person name="Boudinot P."/>
            <person name="Liberles D.A."/>
            <person name="Volff J.N."/>
            <person name="Philippe H."/>
            <person name="Lenhard B."/>
            <person name="Roest Crollius H."/>
            <person name="Wincker P."/>
            <person name="Chourrout D."/>
        </authorList>
    </citation>
    <scope>NUCLEOTIDE SEQUENCE [LARGE SCALE GENOMIC DNA]</scope>
</reference>
<keyword evidence="4" id="KW-0472">Membrane</keyword>
<dbReference type="PROSITE" id="PS50923">
    <property type="entry name" value="SUSHI"/>
    <property type="match status" value="1"/>
</dbReference>
<keyword evidence="1 2" id="KW-1015">Disulfide bond</keyword>
<protein>
    <recommendedName>
        <fullName evidence="5">Sushi domain-containing protein</fullName>
    </recommendedName>
</protein>
<proteinExistence type="predicted"/>
<evidence type="ECO:0000259" key="5">
    <source>
        <dbReference type="PROSITE" id="PS50923"/>
    </source>
</evidence>
<evidence type="ECO:0000256" key="2">
    <source>
        <dbReference type="PROSITE-ProRule" id="PRU00302"/>
    </source>
</evidence>
<evidence type="ECO:0000313" key="6">
    <source>
        <dbReference type="EMBL" id="CBY42604.1"/>
    </source>
</evidence>
<feature type="region of interest" description="Disordered" evidence="3">
    <location>
        <begin position="107"/>
        <end position="126"/>
    </location>
</feature>
<feature type="domain" description="Sushi" evidence="5">
    <location>
        <begin position="182"/>
        <end position="241"/>
    </location>
</feature>
<evidence type="ECO:0000256" key="1">
    <source>
        <dbReference type="ARBA" id="ARBA00023157"/>
    </source>
</evidence>
<accession>E4Z4H6</accession>
<feature type="disulfide bond" evidence="2">
    <location>
        <begin position="184"/>
        <end position="227"/>
    </location>
</feature>
<name>E4Z4H6_OIKDI</name>
<sequence length="285" mass="31535">APVHLIKNGFSAFSILMSYTILGTLFALVAGGLFVTPYWAPPDDTALDLTDEAFVKVDRETIPDFEIPNEEFGVIEEEVLQFEDDSSEISEKEESFTSEFRAPERPRWLQQNRLRRAENTPHDDPRYASPVEELVCLKNKQKNFYQSTAKSIGCCPEGDPDGKAFGAGRATFTTFTTEDSVQECPKLWEKKPKAMKKECDQLGNGVETCSISCPEGTRVNGSESLLCIGGKWETPAPNCCASVGCADDFKLDLFLVVDASSSIGQENFKLGKGFKVALMTRLARQ</sequence>
<keyword evidence="2" id="KW-0768">Sushi</keyword>
<dbReference type="InterPro" id="IPR035976">
    <property type="entry name" value="Sushi/SCR/CCP_sf"/>
</dbReference>
<keyword evidence="4" id="KW-1133">Transmembrane helix</keyword>
<feature type="transmembrane region" description="Helical" evidence="4">
    <location>
        <begin position="12"/>
        <end position="40"/>
    </location>
</feature>
<organism evidence="6">
    <name type="scientific">Oikopleura dioica</name>
    <name type="common">Tunicate</name>
    <dbReference type="NCBI Taxonomy" id="34765"/>
    <lineage>
        <taxon>Eukaryota</taxon>
        <taxon>Metazoa</taxon>
        <taxon>Chordata</taxon>
        <taxon>Tunicata</taxon>
        <taxon>Appendicularia</taxon>
        <taxon>Copelata</taxon>
        <taxon>Oikopleuridae</taxon>
        <taxon>Oikopleura</taxon>
    </lineage>
</organism>
<dbReference type="SUPFAM" id="SSF57535">
    <property type="entry name" value="Complement control module/SCR domain"/>
    <property type="match status" value="1"/>
</dbReference>
<evidence type="ECO:0000256" key="3">
    <source>
        <dbReference type="SAM" id="MobiDB-lite"/>
    </source>
</evidence>
<dbReference type="Proteomes" id="UP000011014">
    <property type="component" value="Unassembled WGS sequence"/>
</dbReference>
<keyword evidence="4" id="KW-0812">Transmembrane</keyword>
<dbReference type="EMBL" id="FN657322">
    <property type="protein sequence ID" value="CBY42604.1"/>
    <property type="molecule type" value="Genomic_DNA"/>
</dbReference>
<feature type="non-terminal residue" evidence="6">
    <location>
        <position position="1"/>
    </location>
</feature>
<comment type="caution">
    <text evidence="2">Lacks conserved residue(s) required for the propagation of feature annotation.</text>
</comment>
<dbReference type="AlphaFoldDB" id="E4Z4H6"/>
<gene>
    <name evidence="6" type="ORF">GSOID_T00026310001</name>
</gene>
<dbReference type="InterPro" id="IPR000436">
    <property type="entry name" value="Sushi_SCR_CCP_dom"/>
</dbReference>
<dbReference type="SUPFAM" id="SSF53300">
    <property type="entry name" value="vWA-like"/>
    <property type="match status" value="1"/>
</dbReference>